<protein>
    <recommendedName>
        <fullName evidence="2">C-type lectin domain-containing protein</fullName>
    </recommendedName>
</protein>
<proteinExistence type="predicted"/>
<dbReference type="PROSITE" id="PS50041">
    <property type="entry name" value="C_TYPE_LECTIN_2"/>
    <property type="match status" value="1"/>
</dbReference>
<dbReference type="SMART" id="SM00034">
    <property type="entry name" value="CLECT"/>
    <property type="match status" value="1"/>
</dbReference>
<dbReference type="InterPro" id="IPR001304">
    <property type="entry name" value="C-type_lectin-like"/>
</dbReference>
<evidence type="ECO:0000259" key="2">
    <source>
        <dbReference type="PROSITE" id="PS50041"/>
    </source>
</evidence>
<dbReference type="InterPro" id="IPR050111">
    <property type="entry name" value="C-type_lectin/snaclec_domain"/>
</dbReference>
<keyword evidence="4" id="KW-1185">Reference proteome</keyword>
<feature type="domain" description="C-type lectin" evidence="2">
    <location>
        <begin position="38"/>
        <end position="157"/>
    </location>
</feature>
<dbReference type="PANTHER" id="PTHR22803">
    <property type="entry name" value="MANNOSE, PHOSPHOLIPASE, LECTIN RECEPTOR RELATED"/>
    <property type="match status" value="1"/>
</dbReference>
<dbReference type="AlphaFoldDB" id="A0AAE1FAE0"/>
<name>A0AAE1FAE0_PETCI</name>
<gene>
    <name evidence="3" type="ORF">Pcinc_024541</name>
</gene>
<evidence type="ECO:0000313" key="3">
    <source>
        <dbReference type="EMBL" id="KAK3870208.1"/>
    </source>
</evidence>
<evidence type="ECO:0000256" key="1">
    <source>
        <dbReference type="ARBA" id="ARBA00023157"/>
    </source>
</evidence>
<reference evidence="3" key="1">
    <citation type="submission" date="2023-10" db="EMBL/GenBank/DDBJ databases">
        <title>Genome assemblies of two species of porcelain crab, Petrolisthes cinctipes and Petrolisthes manimaculis (Anomura: Porcellanidae).</title>
        <authorList>
            <person name="Angst P."/>
        </authorList>
    </citation>
    <scope>NUCLEOTIDE SEQUENCE</scope>
    <source>
        <strain evidence="3">PB745_01</strain>
        <tissue evidence="3">Gill</tissue>
    </source>
</reference>
<dbReference type="InterPro" id="IPR016186">
    <property type="entry name" value="C-type_lectin-like/link_sf"/>
</dbReference>
<dbReference type="InterPro" id="IPR016187">
    <property type="entry name" value="CTDL_fold"/>
</dbReference>
<dbReference type="Proteomes" id="UP001286313">
    <property type="component" value="Unassembled WGS sequence"/>
</dbReference>
<dbReference type="Gene3D" id="3.10.100.10">
    <property type="entry name" value="Mannose-Binding Protein A, subunit A"/>
    <property type="match status" value="1"/>
</dbReference>
<dbReference type="EMBL" id="JAWQEG010002705">
    <property type="protein sequence ID" value="KAK3870208.1"/>
    <property type="molecule type" value="Genomic_DNA"/>
</dbReference>
<comment type="caution">
    <text evidence="3">The sequence shown here is derived from an EMBL/GenBank/DDBJ whole genome shotgun (WGS) entry which is preliminary data.</text>
</comment>
<dbReference type="Pfam" id="PF00059">
    <property type="entry name" value="Lectin_C"/>
    <property type="match status" value="1"/>
</dbReference>
<dbReference type="InterPro" id="IPR018378">
    <property type="entry name" value="C-type_lectin_CS"/>
</dbReference>
<dbReference type="PROSITE" id="PS00615">
    <property type="entry name" value="C_TYPE_LECTIN_1"/>
    <property type="match status" value="1"/>
</dbReference>
<dbReference type="SUPFAM" id="SSF56436">
    <property type="entry name" value="C-type lectin-like"/>
    <property type="match status" value="1"/>
</dbReference>
<dbReference type="CDD" id="cd00037">
    <property type="entry name" value="CLECT"/>
    <property type="match status" value="1"/>
</dbReference>
<sequence>MSWQNAKPTATASGKEATGATVTVAAVVQECPNNWLHDGSLCVWVSTEEAVWWSAWEACKTLDSHLAFIESERDSLIIAGILLARGVNSSWIGLNDLEVESSFHWIDREPVSYSNFASGQPSGRGDHADEDCVAISSDLGYKWDDLYCFLELRFVCRKDVN</sequence>
<keyword evidence="1" id="KW-1015">Disulfide bond</keyword>
<evidence type="ECO:0000313" key="4">
    <source>
        <dbReference type="Proteomes" id="UP001286313"/>
    </source>
</evidence>
<organism evidence="3 4">
    <name type="scientific">Petrolisthes cinctipes</name>
    <name type="common">Flat porcelain crab</name>
    <dbReference type="NCBI Taxonomy" id="88211"/>
    <lineage>
        <taxon>Eukaryota</taxon>
        <taxon>Metazoa</taxon>
        <taxon>Ecdysozoa</taxon>
        <taxon>Arthropoda</taxon>
        <taxon>Crustacea</taxon>
        <taxon>Multicrustacea</taxon>
        <taxon>Malacostraca</taxon>
        <taxon>Eumalacostraca</taxon>
        <taxon>Eucarida</taxon>
        <taxon>Decapoda</taxon>
        <taxon>Pleocyemata</taxon>
        <taxon>Anomura</taxon>
        <taxon>Galatheoidea</taxon>
        <taxon>Porcellanidae</taxon>
        <taxon>Petrolisthes</taxon>
    </lineage>
</organism>
<accession>A0AAE1FAE0</accession>